<dbReference type="InterPro" id="IPR018319">
    <property type="entry name" value="SelA-like"/>
</dbReference>
<feature type="compositionally biased region" description="Basic residues" evidence="10">
    <location>
        <begin position="496"/>
        <end position="506"/>
    </location>
</feature>
<comment type="pathway">
    <text evidence="8">Aminoacyl-tRNA biosynthesis; selenocysteinyl-tRNA(Sec) biosynthesis; selenocysteinyl-tRNA(Sec) from L-seryl-tRNA(Sec) (bacterial route): step 1/1.</text>
</comment>
<organism evidence="12">
    <name type="scientific">Nitratidesulfovibrio vulgaris (strain DSM 19637 / Miyazaki F)</name>
    <name type="common">Desulfovibrio vulgaris</name>
    <dbReference type="NCBI Taxonomy" id="883"/>
    <lineage>
        <taxon>Bacteria</taxon>
        <taxon>Pseudomonadati</taxon>
        <taxon>Thermodesulfobacteriota</taxon>
        <taxon>Desulfovibrionia</taxon>
        <taxon>Desulfovibrionales</taxon>
        <taxon>Desulfovibrionaceae</taxon>
        <taxon>Nitratidesulfovibrio</taxon>
    </lineage>
</organism>
<comment type="similarity">
    <text evidence="7 8">Belongs to the SelA family.</text>
</comment>
<comment type="catalytic activity">
    <reaction evidence="8">
        <text>L-seryl-tRNA(Sec) + selenophosphate + H(+) = L-selenocysteinyl-tRNA(Sec) + phosphate</text>
        <dbReference type="Rhea" id="RHEA:22728"/>
        <dbReference type="Rhea" id="RHEA-COMP:9742"/>
        <dbReference type="Rhea" id="RHEA-COMP:9743"/>
        <dbReference type="ChEBI" id="CHEBI:15378"/>
        <dbReference type="ChEBI" id="CHEBI:16144"/>
        <dbReference type="ChEBI" id="CHEBI:43474"/>
        <dbReference type="ChEBI" id="CHEBI:78533"/>
        <dbReference type="ChEBI" id="CHEBI:78573"/>
        <dbReference type="EC" id="2.9.1.1"/>
    </reaction>
</comment>
<dbReference type="EC" id="2.9.1.1" evidence="8"/>
<dbReference type="NCBIfam" id="TIGR00474">
    <property type="entry name" value="selA"/>
    <property type="match status" value="1"/>
</dbReference>
<dbReference type="SUPFAM" id="SSF53383">
    <property type="entry name" value="PLP-dependent transferases"/>
    <property type="match status" value="1"/>
</dbReference>
<evidence type="ECO:0000256" key="9">
    <source>
        <dbReference type="PIRSR" id="PIRSR618319-50"/>
    </source>
</evidence>
<evidence type="ECO:0000256" key="5">
    <source>
        <dbReference type="ARBA" id="ARBA00022917"/>
    </source>
</evidence>
<feature type="modified residue" description="N6-(pyridoxal phosphate)lysine" evidence="8 9">
    <location>
        <position position="316"/>
    </location>
</feature>
<comment type="function">
    <text evidence="8">Converts seryl-tRNA(Sec) to selenocysteinyl-tRNA(Sec) required for selenoprotein biosynthesis.</text>
</comment>
<dbReference type="HAMAP" id="MF_00423">
    <property type="entry name" value="SelA"/>
    <property type="match status" value="1"/>
</dbReference>
<dbReference type="Gene3D" id="3.40.640.10">
    <property type="entry name" value="Type I PLP-dependent aspartate aminotransferase-like (Major domain)"/>
    <property type="match status" value="1"/>
</dbReference>
<keyword evidence="5 8" id="KW-0648">Protein biosynthesis</keyword>
<dbReference type="KEGG" id="dvm:DvMF_1311"/>
<dbReference type="GO" id="GO:0001514">
    <property type="term" value="P:selenocysteine incorporation"/>
    <property type="evidence" value="ECO:0007669"/>
    <property type="project" value="UniProtKB-UniRule"/>
</dbReference>
<dbReference type="PANTHER" id="PTHR32328:SF0">
    <property type="entry name" value="L-SERYL-TRNA(SEC) SELENIUM TRANSFERASE"/>
    <property type="match status" value="1"/>
</dbReference>
<dbReference type="UniPathway" id="UPA00906">
    <property type="reaction ID" value="UER00896"/>
</dbReference>
<keyword evidence="2 8" id="KW-0963">Cytoplasm</keyword>
<sequence>MSNLFRSLPSMDALLTALAHPEQAGPGTPAASEQAARSAQSARADLAALPRPLLRDLVNAFLDRCREAIRAGTITDAAALSTQALLPALMAHVLRAARPHFRRVLNATGVVIHTNLGRSLLAEEATAAVAEACANYSNLEFDLSTGERGSRYSHVEELLCKVTGAEAGLVVNNNAAAVLLVLDTLCKGGEVVVSRGQLVEIGGSFRIPEVMEKSGAVLREVGATNRTHLRDYENAINERTVALLKVHTSNYRITGFHKEVPLAELVALGRARNLPVIEDLGSGSFLDFTPWGLHGEPTVREVVADGADVVSFSGDKVLGGPQAGLIVGRREIIARIKRNPLNRALRIDKMTLAALEATLRLYLDPELARRKVPTLRMMTAPADELARRARRLATRLRTALGDAATIGLAPGVSRVGGGSFPERDLPTTLVSVAPAGCSATALKERLLDTDPPLVGRLEDDTFRLDPRTLNDTEFPLAAAALAQALGLPDTPNAARPGKRASRARRG</sequence>
<dbReference type="PANTHER" id="PTHR32328">
    <property type="entry name" value="L-SERYL-TRNA(SEC) SELENIUM TRANSFERASE"/>
    <property type="match status" value="1"/>
</dbReference>
<evidence type="ECO:0000256" key="3">
    <source>
        <dbReference type="ARBA" id="ARBA00022679"/>
    </source>
</evidence>
<dbReference type="OrthoDB" id="9787096at2"/>
<evidence type="ECO:0000313" key="12">
    <source>
        <dbReference type="EMBL" id="ACL08260.1"/>
    </source>
</evidence>
<keyword evidence="6 8" id="KW-0711">Selenium</keyword>
<dbReference type="EMBL" id="CP001197">
    <property type="protein sequence ID" value="ACL08260.1"/>
    <property type="molecule type" value="Genomic_DNA"/>
</dbReference>
<dbReference type="GO" id="GO:0001717">
    <property type="term" value="P:conversion of seryl-tRNAsec to selenocys-tRNAsec"/>
    <property type="evidence" value="ECO:0007669"/>
    <property type="project" value="UniProtKB-UniRule"/>
</dbReference>
<dbReference type="HOGENOM" id="CLU_038142_1_0_7"/>
<gene>
    <name evidence="8" type="primary">selA</name>
    <name evidence="12" type="ordered locus">DvMF_1311</name>
</gene>
<comment type="subcellular location">
    <subcellularLocation>
        <location evidence="8">Cytoplasm</location>
    </subcellularLocation>
</comment>
<dbReference type="Pfam" id="PF12390">
    <property type="entry name" value="Se-cys_synth_N"/>
    <property type="match status" value="1"/>
</dbReference>
<dbReference type="InterPro" id="IPR015421">
    <property type="entry name" value="PyrdxlP-dep_Trfase_major"/>
</dbReference>
<dbReference type="InterPro" id="IPR004534">
    <property type="entry name" value="SelA_trans"/>
</dbReference>
<evidence type="ECO:0000256" key="7">
    <source>
        <dbReference type="ARBA" id="ARBA00044507"/>
    </source>
</evidence>
<feature type="domain" description="L-seryl-tRNA selenium transferase N-terminal" evidence="11">
    <location>
        <begin position="5"/>
        <end position="66"/>
    </location>
</feature>
<dbReference type="Gene3D" id="3.90.1150.180">
    <property type="match status" value="1"/>
</dbReference>
<dbReference type="AlphaFoldDB" id="B8DLJ8"/>
<dbReference type="Pfam" id="PF03841">
    <property type="entry name" value="SelA"/>
    <property type="match status" value="1"/>
</dbReference>
<accession>B8DLJ8</accession>
<dbReference type="GO" id="GO:0005737">
    <property type="term" value="C:cytoplasm"/>
    <property type="evidence" value="ECO:0007669"/>
    <property type="project" value="UniProtKB-SubCell"/>
</dbReference>
<keyword evidence="4 8" id="KW-0663">Pyridoxal phosphate</keyword>
<evidence type="ECO:0000256" key="2">
    <source>
        <dbReference type="ARBA" id="ARBA00022490"/>
    </source>
</evidence>
<keyword evidence="3 8" id="KW-0808">Transferase</keyword>
<dbReference type="GO" id="GO:0004125">
    <property type="term" value="F:L-seryl-tRNA(Sec) selenium transferase activity"/>
    <property type="evidence" value="ECO:0007669"/>
    <property type="project" value="UniProtKB-UniRule"/>
</dbReference>
<dbReference type="STRING" id="883.DvMF_1311"/>
<dbReference type="eggNOG" id="COG1921">
    <property type="taxonomic scope" value="Bacteria"/>
</dbReference>
<evidence type="ECO:0000259" key="11">
    <source>
        <dbReference type="Pfam" id="PF12390"/>
    </source>
</evidence>
<comment type="cofactor">
    <cofactor evidence="1 8 9">
        <name>pyridoxal 5'-phosphate</name>
        <dbReference type="ChEBI" id="CHEBI:597326"/>
    </cofactor>
</comment>
<reference evidence="12" key="1">
    <citation type="submission" date="2008-10" db="EMBL/GenBank/DDBJ databases">
        <title>Complete sequence of Desulfovibrio vulgaris str. 'Miyazaki F'.</title>
        <authorList>
            <person name="Lucas S."/>
            <person name="Copeland A."/>
            <person name="Lapidus A."/>
            <person name="Glavina del Rio T."/>
            <person name="Dalin E."/>
            <person name="Tice H."/>
            <person name="Bruce D."/>
            <person name="Goodwin L."/>
            <person name="Pitluck S."/>
            <person name="Sims D."/>
            <person name="Brettin T."/>
            <person name="Detter J.C."/>
            <person name="Han C."/>
            <person name="Larimer F."/>
            <person name="Land M."/>
            <person name="Hauser L."/>
            <person name="Kyrpides N."/>
            <person name="Mikhailova N."/>
            <person name="Hazen T.C."/>
            <person name="Richardson P."/>
        </authorList>
    </citation>
    <scope>NUCLEOTIDE SEQUENCE</scope>
    <source>
        <strain evidence="12">Miyazaki F</strain>
    </source>
</reference>
<name>B8DLJ8_NITV9</name>
<evidence type="ECO:0000256" key="4">
    <source>
        <dbReference type="ARBA" id="ARBA00022898"/>
    </source>
</evidence>
<evidence type="ECO:0000256" key="10">
    <source>
        <dbReference type="SAM" id="MobiDB-lite"/>
    </source>
</evidence>
<dbReference type="InterPro" id="IPR025862">
    <property type="entry name" value="SelA_trans_N_dom"/>
</dbReference>
<feature type="region of interest" description="Disordered" evidence="10">
    <location>
        <begin position="487"/>
        <end position="506"/>
    </location>
</feature>
<protein>
    <recommendedName>
        <fullName evidence="8">L-seryl-tRNA(Sec) selenium transferase</fullName>
        <ecNumber evidence="8">2.9.1.1</ecNumber>
    </recommendedName>
    <alternativeName>
        <fullName evidence="8">Selenocysteine synthase</fullName>
        <shortName evidence="8">Sec synthase</shortName>
    </alternativeName>
    <alternativeName>
        <fullName evidence="8">Selenocysteinyl-tRNA(Sec) synthase</fullName>
    </alternativeName>
</protein>
<evidence type="ECO:0000256" key="6">
    <source>
        <dbReference type="ARBA" id="ARBA00023266"/>
    </source>
</evidence>
<dbReference type="InterPro" id="IPR015424">
    <property type="entry name" value="PyrdxlP-dep_Trfase"/>
</dbReference>
<proteinExistence type="inferred from homology"/>
<evidence type="ECO:0000256" key="8">
    <source>
        <dbReference type="HAMAP-Rule" id="MF_00423"/>
    </source>
</evidence>
<evidence type="ECO:0000256" key="1">
    <source>
        <dbReference type="ARBA" id="ARBA00001933"/>
    </source>
</evidence>